<dbReference type="EMBL" id="LT160025">
    <property type="protein sequence ID" value="CXI12656.1"/>
    <property type="molecule type" value="Genomic_DNA"/>
</dbReference>
<feature type="domain" description="CW-type" evidence="6">
    <location>
        <begin position="5"/>
        <end position="57"/>
    </location>
</feature>
<feature type="region of interest" description="Disordered" evidence="5">
    <location>
        <begin position="2531"/>
        <end position="2550"/>
    </location>
</feature>
<dbReference type="OrthoDB" id="757982at2759"/>
<dbReference type="VEuPathDB" id="PlasmoDB:PBANKA_0521300"/>
<accession>A0A0Y9V094</accession>
<feature type="compositionally biased region" description="Low complexity" evidence="5">
    <location>
        <begin position="1312"/>
        <end position="1321"/>
    </location>
</feature>
<feature type="compositionally biased region" description="Basic and acidic residues" evidence="5">
    <location>
        <begin position="639"/>
        <end position="648"/>
    </location>
</feature>
<proteinExistence type="predicted"/>
<name>A0A0Y9V094_PLABE</name>
<keyword evidence="3" id="KW-0862">Zinc</keyword>
<feature type="region of interest" description="Disordered" evidence="5">
    <location>
        <begin position="1312"/>
        <end position="1332"/>
    </location>
</feature>
<feature type="region of interest" description="Disordered" evidence="5">
    <location>
        <begin position="2246"/>
        <end position="2276"/>
    </location>
</feature>
<dbReference type="Proteomes" id="UP000069549">
    <property type="component" value="Chromosome 5"/>
</dbReference>
<evidence type="ECO:0000256" key="1">
    <source>
        <dbReference type="ARBA" id="ARBA00022723"/>
    </source>
</evidence>
<dbReference type="GO" id="GO:0008270">
    <property type="term" value="F:zinc ion binding"/>
    <property type="evidence" value="ECO:0007669"/>
    <property type="project" value="UniProtKB-KW"/>
</dbReference>
<evidence type="ECO:0000313" key="13">
    <source>
        <dbReference type="Proteomes" id="UP000219860"/>
    </source>
</evidence>
<feature type="compositionally biased region" description="Basic and acidic residues" evidence="5">
    <location>
        <begin position="2374"/>
        <end position="2417"/>
    </location>
</feature>
<dbReference type="Proteomes" id="UP000516480">
    <property type="component" value="Chromosome 5"/>
</dbReference>
<evidence type="ECO:0000313" key="15">
    <source>
        <dbReference type="Proteomes" id="UP000220214"/>
    </source>
</evidence>
<dbReference type="PROSITE" id="PS51050">
    <property type="entry name" value="ZF_CW"/>
    <property type="match status" value="2"/>
</dbReference>
<dbReference type="EMBL" id="LT608269">
    <property type="protein sequence ID" value="SCM17646.1"/>
    <property type="molecule type" value="Genomic_DNA"/>
</dbReference>
<feature type="region of interest" description="Disordered" evidence="5">
    <location>
        <begin position="951"/>
        <end position="970"/>
    </location>
</feature>
<evidence type="ECO:0000259" key="6">
    <source>
        <dbReference type="PROSITE" id="PS51050"/>
    </source>
</evidence>
<feature type="region of interest" description="Disordered" evidence="5">
    <location>
        <begin position="1679"/>
        <end position="1701"/>
    </location>
</feature>
<feature type="compositionally biased region" description="Basic and acidic residues" evidence="5">
    <location>
        <begin position="2318"/>
        <end position="2331"/>
    </location>
</feature>
<feature type="region of interest" description="Disordered" evidence="5">
    <location>
        <begin position="2118"/>
        <end position="2142"/>
    </location>
</feature>
<keyword evidence="1" id="KW-0479">Metal-binding</keyword>
<feature type="region of interest" description="Disordered" evidence="5">
    <location>
        <begin position="631"/>
        <end position="667"/>
    </location>
</feature>
<evidence type="ECO:0000313" key="11">
    <source>
        <dbReference type="EMBL" id="SCN23171.1"/>
    </source>
</evidence>
<feature type="compositionally biased region" description="Polar residues" evidence="5">
    <location>
        <begin position="1998"/>
        <end position="2019"/>
    </location>
</feature>
<feature type="compositionally biased region" description="Basic and acidic residues" evidence="5">
    <location>
        <begin position="1925"/>
        <end position="1937"/>
    </location>
</feature>
<evidence type="ECO:0000313" key="12">
    <source>
        <dbReference type="Proteomes" id="UP000069549"/>
    </source>
</evidence>
<feature type="coiled-coil region" evidence="4">
    <location>
        <begin position="1862"/>
        <end position="1889"/>
    </location>
</feature>
<feature type="compositionally biased region" description="Low complexity" evidence="5">
    <location>
        <begin position="2362"/>
        <end position="2372"/>
    </location>
</feature>
<feature type="compositionally biased region" description="Basic and acidic residues" evidence="5">
    <location>
        <begin position="1376"/>
        <end position="1387"/>
    </location>
</feature>
<evidence type="ECO:0000256" key="5">
    <source>
        <dbReference type="SAM" id="MobiDB-lite"/>
    </source>
</evidence>
<keyword evidence="4" id="KW-0175">Coiled coil</keyword>
<dbReference type="EMBL" id="LT614631">
    <property type="protein sequence ID" value="SCN23171.1"/>
    <property type="molecule type" value="Genomic_DNA"/>
</dbReference>
<organism evidence="7 12">
    <name type="scientific">Plasmodium berghei</name>
    <dbReference type="NCBI Taxonomy" id="5821"/>
    <lineage>
        <taxon>Eukaryota</taxon>
        <taxon>Sar</taxon>
        <taxon>Alveolata</taxon>
        <taxon>Apicomplexa</taxon>
        <taxon>Aconoidasida</taxon>
        <taxon>Haemosporida</taxon>
        <taxon>Plasmodiidae</taxon>
        <taxon>Plasmodium</taxon>
        <taxon>Plasmodium (Vinckeia)</taxon>
    </lineage>
</organism>
<evidence type="ECO:0000313" key="16">
    <source>
        <dbReference type="Proteomes" id="UP000516480"/>
    </source>
</evidence>
<dbReference type="Proteomes" id="UP000219974">
    <property type="component" value="Chromosome 5"/>
</dbReference>
<evidence type="ECO:0000313" key="8">
    <source>
        <dbReference type="EMBL" id="SCL93382.1"/>
    </source>
</evidence>
<dbReference type="EMBL" id="LT608253">
    <property type="protein sequence ID" value="SCM15850.1"/>
    <property type="molecule type" value="Genomic_DNA"/>
</dbReference>
<feature type="domain" description="CW-type" evidence="6">
    <location>
        <begin position="563"/>
        <end position="615"/>
    </location>
</feature>
<evidence type="ECO:0000313" key="7">
    <source>
        <dbReference type="EMBL" id="CXI12656.1"/>
    </source>
</evidence>
<feature type="compositionally biased region" description="Basic residues" evidence="5">
    <location>
        <begin position="1987"/>
        <end position="1996"/>
    </location>
</feature>
<reference evidence="7 12" key="1">
    <citation type="submission" date="2016-02" db="EMBL/GenBank/DDBJ databases">
        <authorList>
            <consortium name="Pathogen Informatics"/>
        </authorList>
    </citation>
    <scope>NUCLEOTIDE SEQUENCE [LARGE SCALE GENOMIC DNA]</scope>
    <source>
        <strain evidence="7 12">K173</strain>
        <strain evidence="8 16">NK65 ny</strain>
        <strain evidence="11 15">NK65e</strain>
        <strain evidence="9 13">SP11 Antwerpcl1</strain>
        <strain evidence="10 14">SP11 RLL</strain>
    </source>
</reference>
<sequence>MDLSIQENDNWVQCDKCEKWRKLPSNTDISKLTNTWYCSLNGDTRYNSCEIEEENVISSQYNLNNNNISTNNNPTNLSDESYKNVDSLKDGTKFESEFYNNKTQVHMNNNKIYVSNNNEINNYQHNAETRKQINNIHNEESISQNSNNLNIYINQRNNIFFNHNYENNILSNNIISSNYNNKNKYDIKKNKEDKKKQKNKYNTNKKEYENETILNNIPLDFGNYSGKGVIKSPSKIIKKINHKKKQINSEQNNVFSSFIYSYDEKFYNHNNNYTINMLYSKYSKKNINKFNRSNSDGDIYRHFKSRISFNTQYYSDTNSDCHFRDNIRMHKKNYNNNNNSSFYSSMHSIVNNILKKKQKTRKQSNDKNKNEKYLITSLNSSNLQKNSNNVLKENKNHKKKSNKYNISDEEEFDDTKIKKNKKIKEIVHIKNEIDLNESYDKNSIDNKDVSIFQNICKDETGNIIGENNSKETNKYIHNMNKIKNYISKKNETNSEKKKNHDIKINQPNFNQNKTNKSDKNINIAIYNETNLNSNSYNSENVLINKNHMGDDNKNYLEKNNNPLNNVVNWVQCENCKKWRKVDAHVNVTKLPDEWYCSLNFWNKYNNCDAEEEIYIEDNLTHKNINNLEKNQNDNILDNFPKDKNDKNSKQGKTKGKNSVDNNNNIKHKNYKNCKNLTNKYEINNPCSNFNDNNDYVEKYPNVNNIDYKKLLKNKKIDQHWNSICAFIKFINSYDNKTTNKNVWSLRNVNSMKRSNSFSCYENKTVYFDYEHDKNYLSDSFLQIKISKKKLIQKNKIYNYKSKTSQFFYNQFGGNTSYDNFPYHLYPNKGDMIKFNKTHITNDNKIFENNDNGKGKLEQINEPEDEQNQKGNSSHIQDSRMFQIINHNNTKHADNFENVDFLENEHKCDGIDDSKTNQGDSNKNIWNMLINKFRINKWKGNVINKNDVNKNGEADTYKCNSTDNPKSEKEETNKCTYNNIFDCDDTINDFYNERKYEIMRNYVLYNRKKMGNYLNYEKCNGEAKKKNNNNSDVFEGSQENNNAHNYDKHLEMEKNNINPYIYSTKSSSYEQKSNIDGDLYMNSDSKNDIKILFDEYYLNNENVMNTPPKSKSLNSSDINYHKFLISNNNKMLTQKSNSFSRLSTNEFVNFPFEEYNDENISPLINQSNKNIMITENEINNNFIKLENEKLYNSFKDDINKLDSENQIKINDDLNNIHNNSDKKKNKILPNYEKFIASVNYFNSLSSQIYYPDELMKTIPMENINETILNNSNNLYVNNILMKKQKSYNNNDSREKNANVKSLVNDYLNVIENTKPVQNNNNNKGRKKMAKIIPTKNPLKNYIINSNKNEASIKKNAKQNQHVQQLKLNNENKNSKNKSNDKNALKKDLIGGNAGNRKDVEKGDKNDKSEKNEKNENNEYITFSMRCNENKNIIKELIRNRNNTLNAKISKGNASNHPLSYNDIDDEYDGKHIKTTILNAKNLKKHILSSRVIIYSKGASLTFNVEEINKNSIYFYNNEEIDIVNGNNATEFNSNNTNVAANNSNTTNTNNKNKKNIDDANKDLQNDIESSNIYFNYAHNINFSDNNNIELNKMKKVVTQVFTYDYKKLVNEISLFNDNIKLQIPNLKYKFKKYTHLDDDKNKGKKKQIYQSQLDNQTSHSYTNHTKEQLNNAIKNNEYNDENCLDGKNSNVSNGDENYDKNLNIKNSKKSKIKLKNNNNNSSIDYYKNDDTKNNTIKKKNKGKITKNNKKNNTINLETSKNLEISDNHNFSENDDQDKTKNEIYYSKEKITTNKNILKPEMIIINDQIRTEKLKKVNKTQPKHVAKNNTKILFNNDNIINNDYDSFKIVKQINNNKIKKISNNDNDEEEKETTNQQQNEYKLELEKSKHEQNIIIPNDLTNLTDQIDKKNDKLLTDNNNMDHILKSKEHKDKNSDNIKQKYNYSSGSTLLPNEFDGNSGEQSRKRKRKYSNNDNISGDYYHLDDKQNKIHKKYKKNKMGVTNNNTSQNEGSSAYDGNSNIYEEDDNSQIDQDIYDNNKNKHKNISKHWNESSYKSKESRRPISSDRKSNRKETNFPTDNHLQDKESKDESGFFIIDTSNRSKRKRCILDDDEEEADYKQIDYNKKDDSNDHKKRCYDANNDRDKSEYNKHEKEYYYYKDKYYDDKKYHKIKRKKSYSNDSPKNKYHENYFEKEEYGKSKYYDDKYYRYKKMYHNNTFNKNEIDKNKYYNRNTNQYNYYDYYRRNSYSSYSENNDDSDARYYYNKRNRDDKNSSRPIIENEEYREHFYHNHHKEYHEYRSKDSLNDIHNNKIHRNNNKSIESEKKLKENKYNKSYDSANYKTHNYDDNNENETNFNNKYDKFNKNNGTDDNNGDITHMDNEKVNRDSKIRNRSMTNEDNKYDNIHDVSKNKGINKEDMNPKYYKNNNPYYSDKYDDRHSNNNEHDKINKRFSKKYDFKYEHQNENKYNKYGEYEKHNTKYENNRYDKYGHNNNKYDNIRHDCHHNRYNNSRIEDRRYDRNEHYRYDRNEYHNKYERNGNNYEKYPNKYNNSNRHNIINKYEKKIKHDDEELFSNNTIAPPNSEEKNNTNKTYKTEDNLKSKNINEDNNYGHPIDNNDNNNKDELNKYNGEKYNTEKNNDEKNEQHERNSERRNIERDDNNNGDIISGDYEKKYPDYNKYEKEHYPKNGGKKTFYHPENYYKNKHTENYNDDEYHYKKYNKNYDYYGNGEKYSMNNNYNRNGHFHTYSNKKLINKNYKNYYPHRNNSPTRDDIIKNKMRNEKFTNMNNSKYGNNIHIKQNRIHKF</sequence>
<gene>
    <name evidence="7" type="ORF">PBK173_000091300</name>
    <name evidence="11" type="ORF">PBNK65E_000087700</name>
    <name evidence="8" type="ORF">PBNK65NY_000087100</name>
    <name evidence="9" type="ORF">PBSP11A_000087200</name>
    <name evidence="10" type="ORF">PBSP11RLL_000087500</name>
</gene>
<evidence type="ECO:0000256" key="2">
    <source>
        <dbReference type="ARBA" id="ARBA00022771"/>
    </source>
</evidence>
<evidence type="ECO:0000256" key="3">
    <source>
        <dbReference type="ARBA" id="ARBA00022833"/>
    </source>
</evidence>
<evidence type="ECO:0000313" key="10">
    <source>
        <dbReference type="EMBL" id="SCM17646.1"/>
    </source>
</evidence>
<feature type="compositionally biased region" description="Low complexity" evidence="5">
    <location>
        <begin position="2605"/>
        <end position="2616"/>
    </location>
</feature>
<feature type="region of interest" description="Disordered" evidence="5">
    <location>
        <begin position="1925"/>
        <end position="2092"/>
    </location>
</feature>
<feature type="compositionally biased region" description="Basic and acidic residues" evidence="5">
    <location>
        <begin position="2079"/>
        <end position="2089"/>
    </location>
</feature>
<feature type="compositionally biased region" description="Basic and acidic residues" evidence="5">
    <location>
        <begin position="2046"/>
        <end position="2072"/>
    </location>
</feature>
<keyword evidence="2" id="KW-0863">Zinc-finger</keyword>
<dbReference type="Proteomes" id="UP000220214">
    <property type="component" value="Chromosome 5"/>
</dbReference>
<dbReference type="Gene3D" id="3.30.40.100">
    <property type="match status" value="2"/>
</dbReference>
<dbReference type="OMA" id="NYAHNIN"/>
<evidence type="ECO:0000256" key="4">
    <source>
        <dbReference type="SAM" id="Coils"/>
    </source>
</evidence>
<feature type="compositionally biased region" description="Basic and acidic residues" evidence="5">
    <location>
        <begin position="2580"/>
        <end position="2602"/>
    </location>
</feature>
<dbReference type="EMBL" id="LT608141">
    <property type="protein sequence ID" value="SCL93382.1"/>
    <property type="molecule type" value="Genomic_DNA"/>
</dbReference>
<feature type="region of interest" description="Disordered" evidence="5">
    <location>
        <begin position="2305"/>
        <end position="2428"/>
    </location>
</feature>
<feature type="region of interest" description="Disordered" evidence="5">
    <location>
        <begin position="1365"/>
        <end position="1415"/>
    </location>
</feature>
<feature type="compositionally biased region" description="Basic and acidic residues" evidence="5">
    <location>
        <begin position="1394"/>
        <end position="1415"/>
    </location>
</feature>
<protein>
    <submittedName>
        <fullName evidence="7">Zinc finger protein, putative</fullName>
    </submittedName>
</protein>
<evidence type="ECO:0000313" key="14">
    <source>
        <dbReference type="Proteomes" id="UP000219974"/>
    </source>
</evidence>
<feature type="compositionally biased region" description="Polar residues" evidence="5">
    <location>
        <begin position="1938"/>
        <end position="1949"/>
    </location>
</feature>
<feature type="region of interest" description="Disordered" evidence="5">
    <location>
        <begin position="2568"/>
        <end position="2667"/>
    </location>
</feature>
<feature type="region of interest" description="Disordered" evidence="5">
    <location>
        <begin position="384"/>
        <end position="404"/>
    </location>
</feature>
<evidence type="ECO:0000313" key="9">
    <source>
        <dbReference type="EMBL" id="SCM15850.1"/>
    </source>
</evidence>
<dbReference type="Pfam" id="PF07496">
    <property type="entry name" value="zf-CW"/>
    <property type="match status" value="2"/>
</dbReference>
<feature type="compositionally biased region" description="Basic and acidic residues" evidence="5">
    <location>
        <begin position="2617"/>
        <end position="2657"/>
    </location>
</feature>
<dbReference type="Proteomes" id="UP000219860">
    <property type="component" value="Chromosome 5"/>
</dbReference>
<feature type="compositionally biased region" description="Low complexity" evidence="5">
    <location>
        <begin position="2535"/>
        <end position="2550"/>
    </location>
</feature>
<feature type="compositionally biased region" description="Low complexity" evidence="5">
    <location>
        <begin position="2418"/>
        <end position="2428"/>
    </location>
</feature>
<dbReference type="InterPro" id="IPR011124">
    <property type="entry name" value="Znf_CW"/>
</dbReference>